<dbReference type="PANTHER" id="PTHR34220">
    <property type="entry name" value="SENSOR HISTIDINE KINASE YPDA"/>
    <property type="match status" value="1"/>
</dbReference>
<keyword evidence="3" id="KW-1133">Transmembrane helix</keyword>
<evidence type="ECO:0000313" key="6">
    <source>
        <dbReference type="Proteomes" id="UP000676246"/>
    </source>
</evidence>
<gene>
    <name evidence="5" type="ORF">KAK03_20830</name>
</gene>
<feature type="transmembrane region" description="Helical" evidence="3">
    <location>
        <begin position="87"/>
        <end position="108"/>
    </location>
</feature>
<dbReference type="Pfam" id="PF02518">
    <property type="entry name" value="HATPase_c"/>
    <property type="match status" value="1"/>
</dbReference>
<proteinExistence type="predicted"/>
<dbReference type="EC" id="2.7.13.3" evidence="2"/>
<dbReference type="Proteomes" id="UP000676246">
    <property type="component" value="Unassembled WGS sequence"/>
</dbReference>
<name>A0A940YC87_9BURK</name>
<sequence length="370" mass="40096">MTPLPMTLRYTDFQLSLGHSLRATQGICLVVAAVLALLGMPWWVAVVYSLCIGNLTSLLVHLGRWGLAWWQVRRSGTPATEAQRHGWPGWGLMTVVIVLAVGLAYPLGSWIAGLLTGIHSDGSHQHEWRTWLGLFAISLVPAAVGTFYFRSRAHIAATEAALAQVSRQAAETELKMLQSQLEPHMLFNTLANLRALIGIDPARAQTMLDHMIAWLRSTLSASRRSAHPLADEFRHLSDYLALMRIRMGERLSVEIDLPADLADALVPPLLMQPLVENAIRHGLEPLRGPARLALTARRDGASLLLSVRDNGLGLGAARDTAGTGFGLTQVRERLATLYGEAAALSIADAAGGGTEASVRLPLTRPEHPTP</sequence>
<keyword evidence="3" id="KW-0472">Membrane</keyword>
<feature type="transmembrane region" description="Helical" evidence="3">
    <location>
        <begin position="21"/>
        <end position="40"/>
    </location>
</feature>
<reference evidence="5 6" key="1">
    <citation type="submission" date="2021-04" db="EMBL/GenBank/DDBJ databases">
        <title>The genome sequence of Ideonella sp. 3Y2.</title>
        <authorList>
            <person name="Liu Y."/>
        </authorList>
    </citation>
    <scope>NUCLEOTIDE SEQUENCE [LARGE SCALE GENOMIC DNA]</scope>
    <source>
        <strain evidence="5 6">3Y2</strain>
    </source>
</reference>
<dbReference type="InterPro" id="IPR005467">
    <property type="entry name" value="His_kinase_dom"/>
</dbReference>
<keyword evidence="3" id="KW-0812">Transmembrane</keyword>
<keyword evidence="5" id="KW-0808">Transferase</keyword>
<evidence type="ECO:0000313" key="5">
    <source>
        <dbReference type="EMBL" id="MBQ0932923.1"/>
    </source>
</evidence>
<feature type="domain" description="Histidine kinase" evidence="4">
    <location>
        <begin position="270"/>
        <end position="364"/>
    </location>
</feature>
<dbReference type="InterPro" id="IPR050640">
    <property type="entry name" value="Bact_2-comp_sensor_kinase"/>
</dbReference>
<feature type="transmembrane region" description="Helical" evidence="3">
    <location>
        <begin position="46"/>
        <end position="67"/>
    </location>
</feature>
<keyword evidence="5" id="KW-0418">Kinase</keyword>
<dbReference type="InterPro" id="IPR003594">
    <property type="entry name" value="HATPase_dom"/>
</dbReference>
<dbReference type="Gene3D" id="3.30.565.10">
    <property type="entry name" value="Histidine kinase-like ATPase, C-terminal domain"/>
    <property type="match status" value="1"/>
</dbReference>
<dbReference type="SUPFAM" id="SSF55874">
    <property type="entry name" value="ATPase domain of HSP90 chaperone/DNA topoisomerase II/histidine kinase"/>
    <property type="match status" value="1"/>
</dbReference>
<comment type="caution">
    <text evidence="5">The sequence shown here is derived from an EMBL/GenBank/DDBJ whole genome shotgun (WGS) entry which is preliminary data.</text>
</comment>
<comment type="catalytic activity">
    <reaction evidence="1">
        <text>ATP + protein L-histidine = ADP + protein N-phospho-L-histidine.</text>
        <dbReference type="EC" id="2.7.13.3"/>
    </reaction>
</comment>
<feature type="transmembrane region" description="Helical" evidence="3">
    <location>
        <begin position="128"/>
        <end position="149"/>
    </location>
</feature>
<dbReference type="PANTHER" id="PTHR34220:SF9">
    <property type="entry name" value="SIGNAL TRANSDUCTION HISTIDINE KINASE INTERNAL REGION DOMAIN-CONTAINING PROTEIN"/>
    <property type="match status" value="1"/>
</dbReference>
<dbReference type="EMBL" id="JAGQDD010000021">
    <property type="protein sequence ID" value="MBQ0932923.1"/>
    <property type="molecule type" value="Genomic_DNA"/>
</dbReference>
<evidence type="ECO:0000256" key="1">
    <source>
        <dbReference type="ARBA" id="ARBA00000085"/>
    </source>
</evidence>
<dbReference type="AlphaFoldDB" id="A0A940YC87"/>
<evidence type="ECO:0000256" key="2">
    <source>
        <dbReference type="ARBA" id="ARBA00012438"/>
    </source>
</evidence>
<evidence type="ECO:0000256" key="3">
    <source>
        <dbReference type="SAM" id="Phobius"/>
    </source>
</evidence>
<dbReference type="Pfam" id="PF06580">
    <property type="entry name" value="His_kinase"/>
    <property type="match status" value="1"/>
</dbReference>
<dbReference type="InterPro" id="IPR036890">
    <property type="entry name" value="HATPase_C_sf"/>
</dbReference>
<protein>
    <recommendedName>
        <fullName evidence="2">histidine kinase</fullName>
        <ecNumber evidence="2">2.7.13.3</ecNumber>
    </recommendedName>
</protein>
<dbReference type="RefSeq" id="WP_210856625.1">
    <property type="nucleotide sequence ID" value="NZ_JAGQDD010000021.1"/>
</dbReference>
<dbReference type="SMART" id="SM00387">
    <property type="entry name" value="HATPase_c"/>
    <property type="match status" value="1"/>
</dbReference>
<dbReference type="PROSITE" id="PS50109">
    <property type="entry name" value="HIS_KIN"/>
    <property type="match status" value="1"/>
</dbReference>
<dbReference type="PRINTS" id="PR00344">
    <property type="entry name" value="BCTRLSENSOR"/>
</dbReference>
<keyword evidence="6" id="KW-1185">Reference proteome</keyword>
<organism evidence="5 6">
    <name type="scientific">Ideonella alba</name>
    <dbReference type="NCBI Taxonomy" id="2824118"/>
    <lineage>
        <taxon>Bacteria</taxon>
        <taxon>Pseudomonadati</taxon>
        <taxon>Pseudomonadota</taxon>
        <taxon>Betaproteobacteria</taxon>
        <taxon>Burkholderiales</taxon>
        <taxon>Sphaerotilaceae</taxon>
        <taxon>Ideonella</taxon>
    </lineage>
</organism>
<dbReference type="GO" id="GO:0000155">
    <property type="term" value="F:phosphorelay sensor kinase activity"/>
    <property type="evidence" value="ECO:0007669"/>
    <property type="project" value="InterPro"/>
</dbReference>
<dbReference type="InterPro" id="IPR010559">
    <property type="entry name" value="Sig_transdc_His_kin_internal"/>
</dbReference>
<dbReference type="GO" id="GO:0016020">
    <property type="term" value="C:membrane"/>
    <property type="evidence" value="ECO:0007669"/>
    <property type="project" value="InterPro"/>
</dbReference>
<accession>A0A940YC87</accession>
<dbReference type="InterPro" id="IPR004358">
    <property type="entry name" value="Sig_transdc_His_kin-like_C"/>
</dbReference>
<evidence type="ECO:0000259" key="4">
    <source>
        <dbReference type="PROSITE" id="PS50109"/>
    </source>
</evidence>